<reference evidence="2" key="1">
    <citation type="journal article" date="2019" name="Int. J. Syst. Evol. Microbiol.">
        <title>The Global Catalogue of Microorganisms (GCM) 10K type strain sequencing project: providing services to taxonomists for standard genome sequencing and annotation.</title>
        <authorList>
            <consortium name="The Broad Institute Genomics Platform"/>
            <consortium name="The Broad Institute Genome Sequencing Center for Infectious Disease"/>
            <person name="Wu L."/>
            <person name="Ma J."/>
        </authorList>
    </citation>
    <scope>NUCLEOTIDE SEQUENCE [LARGE SCALE GENOMIC DNA]</scope>
    <source>
        <strain evidence="2">CCUG 43117</strain>
    </source>
</reference>
<evidence type="ECO:0000313" key="1">
    <source>
        <dbReference type="EMBL" id="MFC5504438.1"/>
    </source>
</evidence>
<dbReference type="EMBL" id="JBHSLU010000007">
    <property type="protein sequence ID" value="MFC5504438.1"/>
    <property type="molecule type" value="Genomic_DNA"/>
</dbReference>
<dbReference type="RefSeq" id="WP_066721016.1">
    <property type="nucleotide sequence ID" value="NZ_JBHSLU010000007.1"/>
</dbReference>
<name>A0ABW0NWK2_9HYPH</name>
<organism evidence="1 2">
    <name type="scientific">Bosea massiliensis</name>
    <dbReference type="NCBI Taxonomy" id="151419"/>
    <lineage>
        <taxon>Bacteria</taxon>
        <taxon>Pseudomonadati</taxon>
        <taxon>Pseudomonadota</taxon>
        <taxon>Alphaproteobacteria</taxon>
        <taxon>Hyphomicrobiales</taxon>
        <taxon>Boseaceae</taxon>
        <taxon>Bosea</taxon>
    </lineage>
</organism>
<gene>
    <name evidence="1" type="ORF">ACFPN9_04120</name>
</gene>
<sequence length="83" mass="9270">MAILIKDAHTDRVVRELAARTGRTIKEAVRLAAERELAELPSDKGRIDPVKLAETLARLRSYPVTDERSADEILGYDDNGLPR</sequence>
<comment type="caution">
    <text evidence="1">The sequence shown here is derived from an EMBL/GenBank/DDBJ whole genome shotgun (WGS) entry which is preliminary data.</text>
</comment>
<dbReference type="Proteomes" id="UP001596060">
    <property type="component" value="Unassembled WGS sequence"/>
</dbReference>
<accession>A0ABW0NWK2</accession>
<protein>
    <submittedName>
        <fullName evidence="1">Type II toxin-antitoxin system VapB family antitoxin</fullName>
    </submittedName>
</protein>
<dbReference type="Pfam" id="PF07704">
    <property type="entry name" value="PSK_trans_fac"/>
    <property type="match status" value="1"/>
</dbReference>
<dbReference type="InterPro" id="IPR011660">
    <property type="entry name" value="VapB-like"/>
</dbReference>
<evidence type="ECO:0000313" key="2">
    <source>
        <dbReference type="Proteomes" id="UP001596060"/>
    </source>
</evidence>
<proteinExistence type="predicted"/>
<keyword evidence="2" id="KW-1185">Reference proteome</keyword>